<dbReference type="InterPro" id="IPR002591">
    <property type="entry name" value="Phosphodiest/P_Trfase"/>
</dbReference>
<dbReference type="AlphaFoldDB" id="A0A7J6NY53"/>
<evidence type="ECO:0000313" key="2">
    <source>
        <dbReference type="Proteomes" id="UP000553632"/>
    </source>
</evidence>
<dbReference type="PANTHER" id="PTHR10151">
    <property type="entry name" value="ECTONUCLEOTIDE PYROPHOSPHATASE/PHOSPHODIESTERASE"/>
    <property type="match status" value="1"/>
</dbReference>
<proteinExistence type="predicted"/>
<name>A0A7J6NY53_PEROL</name>
<dbReference type="Proteomes" id="UP000553632">
    <property type="component" value="Unassembled WGS sequence"/>
</dbReference>
<sequence>YGPGTEETLTAVRRVDSAIGVLRNRIGEIQGGVNVILTSDHGMAWATNPGINLADGVDPNMVCDGLSSAKDVLNCHSPLRGGLWKLLVDSAGDWDSDIPDWLSGEGAPIGVLQTLLFCWLNVLAKSLVDLGSSPQVNITTTGPVAHIWPHDARQAESIRASLEEAGAGHMTCYLRQGIPERWHYKANDRIPPVVRVLVLAMCM</sequence>
<dbReference type="Gene3D" id="3.30.1360.180">
    <property type="match status" value="1"/>
</dbReference>
<dbReference type="Pfam" id="PF01663">
    <property type="entry name" value="Phosphodiest"/>
    <property type="match status" value="1"/>
</dbReference>
<dbReference type="GO" id="GO:0016787">
    <property type="term" value="F:hydrolase activity"/>
    <property type="evidence" value="ECO:0007669"/>
    <property type="project" value="UniProtKB-ARBA"/>
</dbReference>
<organism evidence="1 2">
    <name type="scientific">Perkinsus olseni</name>
    <name type="common">Perkinsus atlanticus</name>
    <dbReference type="NCBI Taxonomy" id="32597"/>
    <lineage>
        <taxon>Eukaryota</taxon>
        <taxon>Sar</taxon>
        <taxon>Alveolata</taxon>
        <taxon>Perkinsozoa</taxon>
        <taxon>Perkinsea</taxon>
        <taxon>Perkinsida</taxon>
        <taxon>Perkinsidae</taxon>
        <taxon>Perkinsus</taxon>
    </lineage>
</organism>
<dbReference type="PANTHER" id="PTHR10151:SF120">
    <property type="entry name" value="BIS(5'-ADENOSYL)-TRIPHOSPHATASE"/>
    <property type="match status" value="1"/>
</dbReference>
<dbReference type="Gene3D" id="3.40.720.10">
    <property type="entry name" value="Alkaline Phosphatase, subunit A"/>
    <property type="match status" value="1"/>
</dbReference>
<comment type="caution">
    <text evidence="1">The sequence shown here is derived from an EMBL/GenBank/DDBJ whole genome shotgun (WGS) entry which is preliminary data.</text>
</comment>
<evidence type="ECO:0000313" key="1">
    <source>
        <dbReference type="EMBL" id="KAF4688834.1"/>
    </source>
</evidence>
<reference evidence="1 2" key="1">
    <citation type="submission" date="2020-04" db="EMBL/GenBank/DDBJ databases">
        <title>Perkinsus olseni comparative genomics.</title>
        <authorList>
            <person name="Bogema D.R."/>
        </authorList>
    </citation>
    <scope>NUCLEOTIDE SEQUENCE [LARGE SCALE GENOMIC DNA]</scope>
    <source>
        <strain evidence="1 2">ATCC PRA-207</strain>
    </source>
</reference>
<accession>A0A7J6NY53</accession>
<dbReference type="EMBL" id="JABANO010039910">
    <property type="protein sequence ID" value="KAF4688834.1"/>
    <property type="molecule type" value="Genomic_DNA"/>
</dbReference>
<protein>
    <submittedName>
        <fullName evidence="1">Ectonucleotide pyrophosphatase phosphodiesterase</fullName>
    </submittedName>
</protein>
<feature type="non-terminal residue" evidence="1">
    <location>
        <position position="1"/>
    </location>
</feature>
<feature type="non-terminal residue" evidence="1">
    <location>
        <position position="203"/>
    </location>
</feature>
<keyword evidence="2" id="KW-1185">Reference proteome</keyword>
<dbReference type="InterPro" id="IPR017850">
    <property type="entry name" value="Alkaline_phosphatase_core_sf"/>
</dbReference>
<dbReference type="SUPFAM" id="SSF53649">
    <property type="entry name" value="Alkaline phosphatase-like"/>
    <property type="match status" value="2"/>
</dbReference>
<gene>
    <name evidence="1" type="primary">ENPP4_1</name>
    <name evidence="1" type="ORF">FOZ63_001755</name>
</gene>